<gene>
    <name evidence="7" type="ORF">SAMN04488103_10385</name>
</gene>
<evidence type="ECO:0000256" key="2">
    <source>
        <dbReference type="ARBA" id="ARBA00022741"/>
    </source>
</evidence>
<dbReference type="SUPFAM" id="SSF52540">
    <property type="entry name" value="P-loop containing nucleoside triphosphate hydrolases"/>
    <property type="match status" value="1"/>
</dbReference>
<keyword evidence="2" id="KW-0547">Nucleotide-binding</keyword>
<evidence type="ECO:0000259" key="6">
    <source>
        <dbReference type="PROSITE" id="PS50893"/>
    </source>
</evidence>
<organism evidence="7 8">
    <name type="scientific">Gemmobacter aquatilis</name>
    <dbReference type="NCBI Taxonomy" id="933059"/>
    <lineage>
        <taxon>Bacteria</taxon>
        <taxon>Pseudomonadati</taxon>
        <taxon>Pseudomonadota</taxon>
        <taxon>Alphaproteobacteria</taxon>
        <taxon>Rhodobacterales</taxon>
        <taxon>Paracoccaceae</taxon>
        <taxon>Gemmobacter</taxon>
    </lineage>
</organism>
<dbReference type="InterPro" id="IPR027417">
    <property type="entry name" value="P-loop_NTPase"/>
</dbReference>
<evidence type="ECO:0000313" key="8">
    <source>
        <dbReference type="Proteomes" id="UP000198761"/>
    </source>
</evidence>
<comment type="function">
    <text evidence="5">Part of the ABC transporter complex HmuTUV involved in hemin import. Responsible for energy coupling to the transport system.</text>
</comment>
<proteinExistence type="predicted"/>
<keyword evidence="1" id="KW-0813">Transport</keyword>
<dbReference type="InterPro" id="IPR003439">
    <property type="entry name" value="ABC_transporter-like_ATP-bd"/>
</dbReference>
<feature type="domain" description="ABC transporter" evidence="6">
    <location>
        <begin position="4"/>
        <end position="232"/>
    </location>
</feature>
<keyword evidence="8" id="KW-1185">Reference proteome</keyword>
<keyword evidence="3 7" id="KW-0067">ATP-binding</keyword>
<dbReference type="PANTHER" id="PTHR42794">
    <property type="entry name" value="HEMIN IMPORT ATP-BINDING PROTEIN HMUV"/>
    <property type="match status" value="1"/>
</dbReference>
<keyword evidence="4" id="KW-1278">Translocase</keyword>
<reference evidence="7 8" key="1">
    <citation type="submission" date="2016-10" db="EMBL/GenBank/DDBJ databases">
        <authorList>
            <person name="de Groot N.N."/>
        </authorList>
    </citation>
    <scope>NUCLEOTIDE SEQUENCE [LARGE SCALE GENOMIC DNA]</scope>
    <source>
        <strain evidence="7 8">DSM 3857</strain>
    </source>
</reference>
<evidence type="ECO:0000256" key="5">
    <source>
        <dbReference type="ARBA" id="ARBA00037066"/>
    </source>
</evidence>
<name>A0A1H8DNQ3_9RHOB</name>
<accession>A0A1H8DNQ3</accession>
<dbReference type="PROSITE" id="PS50893">
    <property type="entry name" value="ABC_TRANSPORTER_2"/>
    <property type="match status" value="1"/>
</dbReference>
<dbReference type="OrthoDB" id="9805601at2"/>
<evidence type="ECO:0000256" key="3">
    <source>
        <dbReference type="ARBA" id="ARBA00022840"/>
    </source>
</evidence>
<evidence type="ECO:0000256" key="1">
    <source>
        <dbReference type="ARBA" id="ARBA00022448"/>
    </source>
</evidence>
<dbReference type="SMART" id="SM00382">
    <property type="entry name" value="AAA"/>
    <property type="match status" value="1"/>
</dbReference>
<dbReference type="AlphaFoldDB" id="A0A1H8DNQ3"/>
<dbReference type="CDD" id="cd03214">
    <property type="entry name" value="ABC_Iron-Siderophores_B12_Hemin"/>
    <property type="match status" value="1"/>
</dbReference>
<dbReference type="Pfam" id="PF00005">
    <property type="entry name" value="ABC_tran"/>
    <property type="match status" value="1"/>
</dbReference>
<dbReference type="STRING" id="933059.SAMN04488103_10385"/>
<dbReference type="EMBL" id="FOCE01000003">
    <property type="protein sequence ID" value="SEN08860.1"/>
    <property type="molecule type" value="Genomic_DNA"/>
</dbReference>
<dbReference type="RefSeq" id="WP_091299427.1">
    <property type="nucleotide sequence ID" value="NZ_FOCE01000003.1"/>
</dbReference>
<dbReference type="GO" id="GO:0005524">
    <property type="term" value="F:ATP binding"/>
    <property type="evidence" value="ECO:0007669"/>
    <property type="project" value="UniProtKB-KW"/>
</dbReference>
<dbReference type="GO" id="GO:0016887">
    <property type="term" value="F:ATP hydrolysis activity"/>
    <property type="evidence" value="ECO:0007669"/>
    <property type="project" value="InterPro"/>
</dbReference>
<evidence type="ECO:0000256" key="4">
    <source>
        <dbReference type="ARBA" id="ARBA00022967"/>
    </source>
</evidence>
<dbReference type="PANTHER" id="PTHR42794:SF1">
    <property type="entry name" value="HEMIN IMPORT ATP-BINDING PROTEIN HMUV"/>
    <property type="match status" value="1"/>
</dbReference>
<sequence>MSLLTLDHLTVRRDNTIPVNDVSLTVAPGECIGLIGPNGAGKTTLLRAALGLIAAEGHSSLAPLSPRARAARVAWLPQQRDIAWAVSVGHLVSLGATARGRRPDHPSVAQALARMGLAAFRDRPATALSGGEQARVLIARALAQDTPLLLVDEPIAGLDPAQQIRTMRSLRALADDTQTEGGRAVVVSLHDLGLAARHCTRLIVLQQGRLVADGPPAAVLTEARMASVFGIACHHVDTPDGPVFQPMATVEP</sequence>
<dbReference type="InterPro" id="IPR017871">
    <property type="entry name" value="ABC_transporter-like_CS"/>
</dbReference>
<protein>
    <submittedName>
        <fullName evidence="7">Iron complex transport system ATP-binding protein</fullName>
    </submittedName>
</protein>
<dbReference type="Gene3D" id="3.40.50.300">
    <property type="entry name" value="P-loop containing nucleotide triphosphate hydrolases"/>
    <property type="match status" value="1"/>
</dbReference>
<dbReference type="PROSITE" id="PS00211">
    <property type="entry name" value="ABC_TRANSPORTER_1"/>
    <property type="match status" value="1"/>
</dbReference>
<dbReference type="InterPro" id="IPR003593">
    <property type="entry name" value="AAA+_ATPase"/>
</dbReference>
<evidence type="ECO:0000313" key="7">
    <source>
        <dbReference type="EMBL" id="SEN08860.1"/>
    </source>
</evidence>
<dbReference type="Proteomes" id="UP000198761">
    <property type="component" value="Unassembled WGS sequence"/>
</dbReference>